<evidence type="ECO:0000256" key="5">
    <source>
        <dbReference type="ARBA" id="ARBA00022723"/>
    </source>
</evidence>
<dbReference type="FunFam" id="1.10.1670.10:FF:000004">
    <property type="entry name" value="DNA glycosylase/AP lyase ROS1"/>
    <property type="match status" value="1"/>
</dbReference>
<dbReference type="InterPro" id="IPR028925">
    <property type="entry name" value="RRM_DME"/>
</dbReference>
<proteinExistence type="inferred from homology"/>
<dbReference type="Pfam" id="PF15628">
    <property type="entry name" value="RRM_DME"/>
    <property type="match status" value="1"/>
</dbReference>
<dbReference type="InterPro" id="IPR011257">
    <property type="entry name" value="DNA_glycosylase"/>
</dbReference>
<comment type="similarity">
    <text evidence="3">Belongs to the DNA glycosylase family. DEMETER subfamily.</text>
</comment>
<keyword evidence="6" id="KW-0408">Iron</keyword>
<dbReference type="InterPro" id="IPR003265">
    <property type="entry name" value="HhH-GPD_domain"/>
</dbReference>
<evidence type="ECO:0000256" key="7">
    <source>
        <dbReference type="ARBA" id="ARBA00023014"/>
    </source>
</evidence>
<evidence type="ECO:0000256" key="6">
    <source>
        <dbReference type="ARBA" id="ARBA00023004"/>
    </source>
</evidence>
<dbReference type="GO" id="GO:0035514">
    <property type="term" value="F:DNA demethylase activity"/>
    <property type="evidence" value="ECO:0007669"/>
    <property type="project" value="InterPro"/>
</dbReference>
<feature type="domain" description="HhH-GPD" evidence="11">
    <location>
        <begin position="1115"/>
        <end position="1280"/>
    </location>
</feature>
<evidence type="ECO:0000313" key="12">
    <source>
        <dbReference type="EMBL" id="CAA2995017.1"/>
    </source>
</evidence>
<keyword evidence="4" id="KW-0004">4Fe-4S</keyword>
<evidence type="ECO:0000256" key="9">
    <source>
        <dbReference type="ARBA" id="ARBA00023242"/>
    </source>
</evidence>
<dbReference type="GO" id="GO:0006284">
    <property type="term" value="P:base-excision repair"/>
    <property type="evidence" value="ECO:0007669"/>
    <property type="project" value="InterPro"/>
</dbReference>
<dbReference type="GO" id="GO:0003677">
    <property type="term" value="F:DNA binding"/>
    <property type="evidence" value="ECO:0007669"/>
    <property type="project" value="UniProtKB-KW"/>
</dbReference>
<dbReference type="InterPro" id="IPR044811">
    <property type="entry name" value="DME/ROS1"/>
</dbReference>
<dbReference type="GO" id="GO:0046872">
    <property type="term" value="F:metal ion binding"/>
    <property type="evidence" value="ECO:0007669"/>
    <property type="project" value="UniProtKB-KW"/>
</dbReference>
<dbReference type="GO" id="GO:0003906">
    <property type="term" value="F:DNA-(apurinic or apyrimidinic site) endonuclease activity"/>
    <property type="evidence" value="ECO:0007669"/>
    <property type="project" value="UniProtKB-ARBA"/>
</dbReference>
<keyword evidence="7" id="KW-0411">Iron-sulfur</keyword>
<evidence type="ECO:0000256" key="1">
    <source>
        <dbReference type="ARBA" id="ARBA00001966"/>
    </source>
</evidence>
<keyword evidence="13" id="KW-1185">Reference proteome</keyword>
<comment type="subcellular location">
    <subcellularLocation>
        <location evidence="2">Nucleus</location>
    </subcellularLocation>
</comment>
<feature type="region of interest" description="Disordered" evidence="10">
    <location>
        <begin position="1"/>
        <end position="32"/>
    </location>
</feature>
<dbReference type="PANTHER" id="PTHR46213">
    <property type="entry name" value="TRANSCRIPTIONAL ACTIVATOR DEMETER"/>
    <property type="match status" value="1"/>
</dbReference>
<name>A0A8S0SS28_OLEEU</name>
<feature type="region of interest" description="Disordered" evidence="10">
    <location>
        <begin position="120"/>
        <end position="216"/>
    </location>
</feature>
<dbReference type="SUPFAM" id="SSF48150">
    <property type="entry name" value="DNA-glycosylase"/>
    <property type="match status" value="1"/>
</dbReference>
<accession>A0A8S0SS28</accession>
<feature type="compositionally biased region" description="Acidic residues" evidence="10">
    <location>
        <begin position="1"/>
        <end position="11"/>
    </location>
</feature>
<feature type="compositionally biased region" description="Polar residues" evidence="10">
    <location>
        <begin position="123"/>
        <end position="146"/>
    </location>
</feature>
<organism evidence="12 13">
    <name type="scientific">Olea europaea subsp. europaea</name>
    <dbReference type="NCBI Taxonomy" id="158383"/>
    <lineage>
        <taxon>Eukaryota</taxon>
        <taxon>Viridiplantae</taxon>
        <taxon>Streptophyta</taxon>
        <taxon>Embryophyta</taxon>
        <taxon>Tracheophyta</taxon>
        <taxon>Spermatophyta</taxon>
        <taxon>Magnoliopsida</taxon>
        <taxon>eudicotyledons</taxon>
        <taxon>Gunneridae</taxon>
        <taxon>Pentapetalae</taxon>
        <taxon>asterids</taxon>
        <taxon>lamiids</taxon>
        <taxon>Lamiales</taxon>
        <taxon>Oleaceae</taxon>
        <taxon>Oleeae</taxon>
        <taxon>Olea</taxon>
    </lineage>
</organism>
<reference evidence="12 13" key="1">
    <citation type="submission" date="2019-12" db="EMBL/GenBank/DDBJ databases">
        <authorList>
            <person name="Alioto T."/>
            <person name="Alioto T."/>
            <person name="Gomez Garrido J."/>
        </authorList>
    </citation>
    <scope>NUCLEOTIDE SEQUENCE [LARGE SCALE GENOMIC DNA]</scope>
</reference>
<dbReference type="Gene3D" id="1.10.1670.10">
    <property type="entry name" value="Helix-hairpin-Helix base-excision DNA repair enzymes (C-terminal)"/>
    <property type="match status" value="1"/>
</dbReference>
<dbReference type="EMBL" id="CACTIH010005488">
    <property type="protein sequence ID" value="CAA2995017.1"/>
    <property type="molecule type" value="Genomic_DNA"/>
</dbReference>
<evidence type="ECO:0000256" key="4">
    <source>
        <dbReference type="ARBA" id="ARBA00022485"/>
    </source>
</evidence>
<feature type="compositionally biased region" description="Basic residues" evidence="10">
    <location>
        <begin position="198"/>
        <end position="213"/>
    </location>
</feature>
<comment type="cofactor">
    <cofactor evidence="1">
        <name>[4Fe-4S] cluster</name>
        <dbReference type="ChEBI" id="CHEBI:49883"/>
    </cofactor>
</comment>
<comment type="caution">
    <text evidence="12">The sequence shown here is derived from an EMBL/GenBank/DDBJ whole genome shotgun (WGS) entry which is preliminary data.</text>
</comment>
<dbReference type="Gene3D" id="1.10.340.30">
    <property type="entry name" value="Hypothetical protein, domain 2"/>
    <property type="match status" value="1"/>
</dbReference>
<keyword evidence="9" id="KW-0539">Nucleus</keyword>
<dbReference type="SMART" id="SM00525">
    <property type="entry name" value="FES"/>
    <property type="match status" value="1"/>
</dbReference>
<dbReference type="GO" id="GO:0005634">
    <property type="term" value="C:nucleus"/>
    <property type="evidence" value="ECO:0007669"/>
    <property type="project" value="UniProtKB-SubCell"/>
</dbReference>
<keyword evidence="5" id="KW-0479">Metal-binding</keyword>
<evidence type="ECO:0000256" key="3">
    <source>
        <dbReference type="ARBA" id="ARBA00005646"/>
    </source>
</evidence>
<dbReference type="InterPro" id="IPR023170">
    <property type="entry name" value="HhH_base_excis_C"/>
</dbReference>
<evidence type="ECO:0000313" key="13">
    <source>
        <dbReference type="Proteomes" id="UP000594638"/>
    </source>
</evidence>
<dbReference type="InterPro" id="IPR003651">
    <property type="entry name" value="Endonuclease3_FeS-loop_motif"/>
</dbReference>
<protein>
    <submittedName>
        <fullName evidence="12">ROS1-like isoform X1</fullName>
    </submittedName>
</protein>
<evidence type="ECO:0000256" key="2">
    <source>
        <dbReference type="ARBA" id="ARBA00004123"/>
    </source>
</evidence>
<dbReference type="CDD" id="cd00056">
    <property type="entry name" value="ENDO3c"/>
    <property type="match status" value="1"/>
</dbReference>
<dbReference type="GO" id="GO:0051539">
    <property type="term" value="F:4 iron, 4 sulfur cluster binding"/>
    <property type="evidence" value="ECO:0007669"/>
    <property type="project" value="UniProtKB-KW"/>
</dbReference>
<dbReference type="SMART" id="SM00478">
    <property type="entry name" value="ENDO3c"/>
    <property type="match status" value="1"/>
</dbReference>
<dbReference type="GO" id="GO:0019104">
    <property type="term" value="F:DNA N-glycosylase activity"/>
    <property type="evidence" value="ECO:0007669"/>
    <property type="project" value="InterPro"/>
</dbReference>
<feature type="compositionally biased region" description="Basic residues" evidence="10">
    <location>
        <begin position="164"/>
        <end position="174"/>
    </location>
</feature>
<feature type="region of interest" description="Disordered" evidence="10">
    <location>
        <begin position="512"/>
        <end position="542"/>
    </location>
</feature>
<gene>
    <name evidence="12" type="ORF">OLEA9_A016555</name>
</gene>
<dbReference type="Proteomes" id="UP000594638">
    <property type="component" value="Unassembled WGS sequence"/>
</dbReference>
<dbReference type="GO" id="GO:0141166">
    <property type="term" value="P:chromosomal 5-methylcytosine DNA demethylation pathway"/>
    <property type="evidence" value="ECO:0007669"/>
    <property type="project" value="InterPro"/>
</dbReference>
<keyword evidence="8" id="KW-0238">DNA-binding</keyword>
<evidence type="ECO:0000256" key="10">
    <source>
        <dbReference type="SAM" id="MobiDB-lite"/>
    </source>
</evidence>
<sequence length="1638" mass="185960">MELDNAVDEEELNKKGTWVPVTPAKQSSTSINNGIDSHLGLAKTAQFSQNFQNPHAMASEKEIRGSDRGIGYLNSVYSGSDHDFAGLHGTSAKATSECKIGEISGSEYNRPYKEKINVGARGESQNENAQTAFGIDSTVTSTIPENRSSKKRGNSGIDLDEKPRKRQKMKRHRPKIWDESKPRKTPKSRIEPSTPKPKTPRRRIPTSSTHKRYVSKDSCKVDASVHADGQAANRSSVCGEKPCKRVLRFNLENHVINQKDVKEAAIFTDEHNHYESKDDEFLGFSTQNFNKQAIYPNSNCAKKSCIIIANEKSKIQTRDSLGAMNRQAANLNTECGSSCKESLNFAFSWPLVDGNGEPNIVYAYHRRNKSLSTFLCKLDSNLNLEPQDFDNCFGLGNIVHEYNKSREKRLHKYAYSRETNANLETENQNMCDEMKIEPEVESLQVYRRILKPNECLKNSRKLGPNCPRIYKQTRTQRRKVTTSGGFWNAKTADQCQRSKKGVTLSYGAYKTTKKTRKQSNSRRLTQKEAPERDKCAKRSSESAISKCNFPEQLGHQGTILQNGKQKRKTKKVPESFRCVLNFCLNWGHRRKRSKRLNQRRKLASSVVPFVMARQIKAVVHPEFLGYLPVVAMSYHDNIRQCPSQCKNGLIQIPVGYQKQEDVMLKKVQYQENVALHFGGRHQVPKCVLPIKYDNARMQAVLESVIHCLECLQISNECNQLVVQDKKIHGELIPYKRKCDPLKTRKPPAKVDFDKQTLIAWKQLMENDGSGATEEVEKDSVKWWEDVRKMYRERVNSLIARMHLIQGDRRFSRWKGTIVDSIIGVFLTQNVTDCSSSSAFMSLVASFPPVLKDTNCKENIVCGQKSIGSIIKEPVIAKNKEEAYVYPTEQDMGYQYAEIRESHICSTRETVLGSMEDEVIVKDAVQGFPDASCDQNLTNISASCSTDKSTTYRKYLKLEEINNLKQFYGHQEGKISCQENFEELQGKKDMFSSDTPSLNGTHALHSSASFPQFDDNLNFVHHLGYSRDGRMKKLSDINNLDHRNYFESETVILVEDTQRIQDPIIAEMSSSSKLDEYHNGNKMLSRSESTSGRKKGKVEPETPVDWDELRKTYSDGRSRDTTGPTDSANWEAVREAPVKEVAKVIEARGMNNILAGRIKDFLDRIVKDHGSIDLEWLRNVPPEKAREYLLSIPGLGLKSVECVRLLTLHHVAFPVDTNVGRIVVRLGWVPLQPLPEDVQIHLLNQYPMVDAIQKYLWPRLCTLDQQTLYELHYQLITFGKVFCTKKKPNCNACPMRGECRHFASAFASARLRLPGPEEKNLIISEAPVPVGQDPVMQRSPKLLPVSDGDFSELRYEYHNCEPIIEVPASPEPSSSETLVRDIEDFGYESEDEIPTIRLNAEWFKENVLNFLEKTSFLHPETDVSKALVAISPEAASIPMPKVREVHRLRTVHQVYELPDSHPILAEFEKREADDPCPYLLRIWTTDEMASSSQQSGKMGDALDATPCERSACISVNMDQEQNDKTVKGTILIPCRTATRGTFPLNGTYFQVNEVFADHQTTRCPIAVPRESIWELPRRSLYCGTGATSIFKGMSTEKIQHCFWRGFVCVRGVDRVTRDARPLSVKFHPHNSKTKHADDE</sequence>
<dbReference type="PANTHER" id="PTHR46213:SF11">
    <property type="entry name" value="TRANSCRIPTIONAL ACTIVATOR DEMETER-LIKE"/>
    <property type="match status" value="1"/>
</dbReference>
<dbReference type="Gramene" id="OE9A016555T8">
    <property type="protein sequence ID" value="OE9A016555C8"/>
    <property type="gene ID" value="OE9A016555"/>
</dbReference>
<evidence type="ECO:0000256" key="8">
    <source>
        <dbReference type="ARBA" id="ARBA00023125"/>
    </source>
</evidence>
<feature type="region of interest" description="Disordered" evidence="10">
    <location>
        <begin position="1075"/>
        <end position="1126"/>
    </location>
</feature>
<feature type="compositionally biased region" description="Basic and acidic residues" evidence="10">
    <location>
        <begin position="525"/>
        <end position="540"/>
    </location>
</feature>
<evidence type="ECO:0000259" key="11">
    <source>
        <dbReference type="SMART" id="SM00478"/>
    </source>
</evidence>
<dbReference type="OrthoDB" id="5607at2759"/>
<feature type="compositionally biased region" description="Basic and acidic residues" evidence="10">
    <location>
        <begin position="1106"/>
        <end position="1119"/>
    </location>
</feature>